<dbReference type="SMART" id="SM00268">
    <property type="entry name" value="ACTIN"/>
    <property type="match status" value="1"/>
</dbReference>
<protein>
    <recommendedName>
        <fullName evidence="5">Actin-like ATPase domain-containing protein</fullName>
    </recommendedName>
</protein>
<feature type="compositionally biased region" description="Basic and acidic residues" evidence="2">
    <location>
        <begin position="627"/>
        <end position="643"/>
    </location>
</feature>
<feature type="region of interest" description="Disordered" evidence="2">
    <location>
        <begin position="507"/>
        <end position="552"/>
    </location>
</feature>
<dbReference type="EMBL" id="KZ679127">
    <property type="protein sequence ID" value="PTB80298.1"/>
    <property type="molecule type" value="Genomic_DNA"/>
</dbReference>
<dbReference type="Pfam" id="PF00022">
    <property type="entry name" value="Actin"/>
    <property type="match status" value="1"/>
</dbReference>
<dbReference type="PANTHER" id="PTHR33472:SF28">
    <property type="entry name" value="BROMO AND FHA DOMAIN-CONTAINING PROTEIN DDB_G0267958"/>
    <property type="match status" value="1"/>
</dbReference>
<dbReference type="OrthoDB" id="74201at2759"/>
<keyword evidence="4" id="KW-1185">Reference proteome</keyword>
<organism evidence="3 4">
    <name type="scientific">Trichoderma longibrachiatum ATCC 18648</name>
    <dbReference type="NCBI Taxonomy" id="983965"/>
    <lineage>
        <taxon>Eukaryota</taxon>
        <taxon>Fungi</taxon>
        <taxon>Dikarya</taxon>
        <taxon>Ascomycota</taxon>
        <taxon>Pezizomycotina</taxon>
        <taxon>Sordariomycetes</taxon>
        <taxon>Hypocreomycetidae</taxon>
        <taxon>Hypocreales</taxon>
        <taxon>Hypocreaceae</taxon>
        <taxon>Trichoderma</taxon>
    </lineage>
</organism>
<comment type="similarity">
    <text evidence="1">Belongs to the actin family.</text>
</comment>
<gene>
    <name evidence="3" type="ORF">M440DRAFT_1460280</name>
</gene>
<feature type="compositionally biased region" description="Polar residues" evidence="2">
    <location>
        <begin position="13"/>
        <end position="49"/>
    </location>
</feature>
<dbReference type="Proteomes" id="UP000240760">
    <property type="component" value="Unassembled WGS sequence"/>
</dbReference>
<feature type="compositionally biased region" description="Basic and acidic residues" evidence="2">
    <location>
        <begin position="511"/>
        <end position="535"/>
    </location>
</feature>
<accession>A0A2T4CFI7</accession>
<dbReference type="PANTHER" id="PTHR33472">
    <property type="entry name" value="OS01G0106600 PROTEIN"/>
    <property type="match status" value="1"/>
</dbReference>
<evidence type="ECO:0000313" key="4">
    <source>
        <dbReference type="Proteomes" id="UP000240760"/>
    </source>
</evidence>
<reference evidence="3 4" key="1">
    <citation type="submission" date="2016-07" db="EMBL/GenBank/DDBJ databases">
        <title>Multiple horizontal gene transfer events from other fungi enriched the ability of initially mycotrophic Trichoderma (Ascomycota) to feed on dead plant biomass.</title>
        <authorList>
            <consortium name="DOE Joint Genome Institute"/>
            <person name="Aerts A."/>
            <person name="Atanasova L."/>
            <person name="Chenthamara K."/>
            <person name="Zhang J."/>
            <person name="Grujic M."/>
            <person name="Henrissat B."/>
            <person name="Kuo A."/>
            <person name="Salamov A."/>
            <person name="Lipzen A."/>
            <person name="Labutti K."/>
            <person name="Barry K."/>
            <person name="Miao Y."/>
            <person name="Rahimi M.J."/>
            <person name="Shen Q."/>
            <person name="Grigoriev I.V."/>
            <person name="Kubicek C.P."/>
            <person name="Druzhinina I.S."/>
        </authorList>
    </citation>
    <scope>NUCLEOTIDE SEQUENCE [LARGE SCALE GENOMIC DNA]</scope>
    <source>
        <strain evidence="3 4">ATCC 18648</strain>
    </source>
</reference>
<sequence>MSPIASDGGGAANISSDSRPRSNQGSTPVKTPGKQQQQRSHQRLHTSQAPLPADEPPPARTSTPRRLHPGTGRTATAPDQDDSECATPTPAPHRYGRAAPVQRQLARALRSATASTSRSAISSSGSGILAPRAITQQRSNNSVQLRTRNRNRNSLICTCSHSTRPPASIMASGGKWREEQILIICPGSRTTMAQLGCGELSPPAHRIPTRMFRDEEEPEQWRPYYTYKRTTVTDGVEHEEWVEDVDEDKGAVWPIEGGRIVQMDAFLAFLDHVHGLLTTTYHNTPIMLMASPQWTRPDCETIARYIFEKTKTPALCLIHSGIATHYGLKWPNMTVVDIGYEKVDVTAIHDGRVVNHMDLGRPLPDRFISGGEVFTQKLLKLLEGQGFNHDMAEQLKKSGICEVLPYAPAKKELMDLPVESSSSSSNVPQSQPRPTAPATTAEEGAAPGSGAAESTVAAAAEAAGQSAPATDEPAVEEDVAMEDNDGLDAAVDEDGVLDVATIVTSGQTKEFLAKKEKEKEKGKPGRKSNKDKEGDAAAQARPLRQPNSKKVRNTFFYEEIVMEEVSKEVPAPAPAPAPTQDAEGSSAEGDVATEKAAEPAAQGTQAEEDSKAPAPVVATETEAPVVKTEESKPDGNDKEDVVTDSKPAADVANGEQGKDGDANAKGSADADPDAKANTDADPDANPSSTNNGEPRELRPKRIRREIEVGLERFLFADRDEIDRIVSTIYRTIQGVEDMYMRPACWDNLVLSKNGFEEAMFLGAQVAARIAFCLHSNMDAQAIEAQKSMSLSRVDYNEHGPKAIRTHSMLG</sequence>
<dbReference type="AlphaFoldDB" id="A0A2T4CFI7"/>
<feature type="region of interest" description="Disordered" evidence="2">
    <location>
        <begin position="417"/>
        <end position="478"/>
    </location>
</feature>
<evidence type="ECO:0000256" key="2">
    <source>
        <dbReference type="SAM" id="MobiDB-lite"/>
    </source>
</evidence>
<dbReference type="STRING" id="983965.A0A2T4CFI7"/>
<dbReference type="SUPFAM" id="SSF53067">
    <property type="entry name" value="Actin-like ATPase domain"/>
    <property type="match status" value="2"/>
</dbReference>
<dbReference type="InterPro" id="IPR004000">
    <property type="entry name" value="Actin"/>
</dbReference>
<feature type="region of interest" description="Disordered" evidence="2">
    <location>
        <begin position="1"/>
        <end position="103"/>
    </location>
</feature>
<dbReference type="Gene3D" id="3.30.420.40">
    <property type="match status" value="2"/>
</dbReference>
<dbReference type="InterPro" id="IPR043129">
    <property type="entry name" value="ATPase_NBD"/>
</dbReference>
<evidence type="ECO:0000256" key="1">
    <source>
        <dbReference type="RuleBase" id="RU000487"/>
    </source>
</evidence>
<dbReference type="Gene3D" id="3.90.640.60">
    <property type="match status" value="1"/>
</dbReference>
<proteinExistence type="inferred from homology"/>
<feature type="compositionally biased region" description="Low complexity" evidence="2">
    <location>
        <begin position="436"/>
        <end position="469"/>
    </location>
</feature>
<evidence type="ECO:0000313" key="3">
    <source>
        <dbReference type="EMBL" id="PTB80298.1"/>
    </source>
</evidence>
<name>A0A2T4CFI7_TRILO</name>
<evidence type="ECO:0008006" key="5">
    <source>
        <dbReference type="Google" id="ProtNLM"/>
    </source>
</evidence>
<feature type="region of interest" description="Disordered" evidence="2">
    <location>
        <begin position="568"/>
        <end position="700"/>
    </location>
</feature>